<evidence type="ECO:0000313" key="10">
    <source>
        <dbReference type="EMBL" id="MPL59668.1"/>
    </source>
</evidence>
<sequence>MNIEKDKVVTIDYSLRDAAGKLIDSSDGGEPLVYLHGNSNIIPGLEKELEGKRSGDKVNCVIPAGDAYGERDESLVFKVNKKEFGPDAEVSPGMQFEARGEGGSQIVTVVDISGDDVTIDANHPLAGETLHFDVKVVDVRNASEEELHHGHVHSGGCGGGCECGCGDECGDECGCEAGCADGCCN</sequence>
<keyword evidence="5" id="KW-0963">Cytoplasm</keyword>
<organism evidence="10">
    <name type="scientific">bioreactor metagenome</name>
    <dbReference type="NCBI Taxonomy" id="1076179"/>
    <lineage>
        <taxon>unclassified sequences</taxon>
        <taxon>metagenomes</taxon>
        <taxon>ecological metagenomes</taxon>
    </lineage>
</organism>
<gene>
    <name evidence="10" type="primary">slyD_2</name>
    <name evidence="10" type="ORF">SDC9_05223</name>
</gene>
<evidence type="ECO:0000256" key="5">
    <source>
        <dbReference type="ARBA" id="ARBA00022490"/>
    </source>
</evidence>
<evidence type="ECO:0000256" key="4">
    <source>
        <dbReference type="ARBA" id="ARBA00013194"/>
    </source>
</evidence>
<dbReference type="PANTHER" id="PTHR47861">
    <property type="entry name" value="FKBP-TYPE PEPTIDYL-PROLYL CIS-TRANS ISOMERASE SLYD"/>
    <property type="match status" value="1"/>
</dbReference>
<keyword evidence="6" id="KW-0697">Rotamase</keyword>
<accession>A0A644SYA0</accession>
<evidence type="ECO:0000259" key="9">
    <source>
        <dbReference type="PROSITE" id="PS50059"/>
    </source>
</evidence>
<evidence type="ECO:0000256" key="8">
    <source>
        <dbReference type="ARBA" id="ARBA00023235"/>
    </source>
</evidence>
<dbReference type="GO" id="GO:0005737">
    <property type="term" value="C:cytoplasm"/>
    <property type="evidence" value="ECO:0007669"/>
    <property type="project" value="UniProtKB-SubCell"/>
</dbReference>
<comment type="caution">
    <text evidence="10">The sequence shown here is derived from an EMBL/GenBank/DDBJ whole genome shotgun (WGS) entry which is preliminary data.</text>
</comment>
<evidence type="ECO:0000256" key="7">
    <source>
        <dbReference type="ARBA" id="ARBA00023186"/>
    </source>
</evidence>
<dbReference type="AlphaFoldDB" id="A0A644SYA0"/>
<comment type="catalytic activity">
    <reaction evidence="1">
        <text>[protein]-peptidylproline (omega=180) = [protein]-peptidylproline (omega=0)</text>
        <dbReference type="Rhea" id="RHEA:16237"/>
        <dbReference type="Rhea" id="RHEA-COMP:10747"/>
        <dbReference type="Rhea" id="RHEA-COMP:10748"/>
        <dbReference type="ChEBI" id="CHEBI:83833"/>
        <dbReference type="ChEBI" id="CHEBI:83834"/>
        <dbReference type="EC" id="5.2.1.8"/>
    </reaction>
</comment>
<dbReference type="InterPro" id="IPR046357">
    <property type="entry name" value="PPIase_dom_sf"/>
</dbReference>
<dbReference type="EC" id="5.2.1.8" evidence="4"/>
<dbReference type="EMBL" id="VSSQ01000010">
    <property type="protein sequence ID" value="MPL59668.1"/>
    <property type="molecule type" value="Genomic_DNA"/>
</dbReference>
<dbReference type="InterPro" id="IPR001179">
    <property type="entry name" value="PPIase_FKBP_dom"/>
</dbReference>
<dbReference type="GO" id="GO:0042026">
    <property type="term" value="P:protein refolding"/>
    <property type="evidence" value="ECO:0007669"/>
    <property type="project" value="UniProtKB-ARBA"/>
</dbReference>
<dbReference type="SUPFAM" id="SSF54534">
    <property type="entry name" value="FKBP-like"/>
    <property type="match status" value="1"/>
</dbReference>
<comment type="subcellular location">
    <subcellularLocation>
        <location evidence="2">Cytoplasm</location>
    </subcellularLocation>
</comment>
<keyword evidence="7" id="KW-0143">Chaperone</keyword>
<name>A0A644SYA0_9ZZZZ</name>
<protein>
    <recommendedName>
        <fullName evidence="4">peptidylprolyl isomerase</fullName>
        <ecNumber evidence="4">5.2.1.8</ecNumber>
    </recommendedName>
</protein>
<evidence type="ECO:0000256" key="1">
    <source>
        <dbReference type="ARBA" id="ARBA00000971"/>
    </source>
</evidence>
<feature type="domain" description="PPIase FKBP-type" evidence="9">
    <location>
        <begin position="6"/>
        <end position="90"/>
    </location>
</feature>
<evidence type="ECO:0000256" key="3">
    <source>
        <dbReference type="ARBA" id="ARBA00006577"/>
    </source>
</evidence>
<keyword evidence="8 10" id="KW-0413">Isomerase</keyword>
<evidence type="ECO:0000256" key="2">
    <source>
        <dbReference type="ARBA" id="ARBA00004496"/>
    </source>
</evidence>
<dbReference type="PANTHER" id="PTHR47861:SF3">
    <property type="entry name" value="FKBP-TYPE PEPTIDYL-PROLYL CIS-TRANS ISOMERASE SLYD"/>
    <property type="match status" value="1"/>
</dbReference>
<comment type="similarity">
    <text evidence="3">Belongs to the FKBP-type PPIase family.</text>
</comment>
<dbReference type="Pfam" id="PF00254">
    <property type="entry name" value="FKBP_C"/>
    <property type="match status" value="1"/>
</dbReference>
<dbReference type="Gene3D" id="3.10.50.40">
    <property type="match status" value="1"/>
</dbReference>
<proteinExistence type="inferred from homology"/>
<dbReference type="GO" id="GO:0003755">
    <property type="term" value="F:peptidyl-prolyl cis-trans isomerase activity"/>
    <property type="evidence" value="ECO:0007669"/>
    <property type="project" value="UniProtKB-KW"/>
</dbReference>
<evidence type="ECO:0000256" key="6">
    <source>
        <dbReference type="ARBA" id="ARBA00023110"/>
    </source>
</evidence>
<reference evidence="10" key="1">
    <citation type="submission" date="2019-08" db="EMBL/GenBank/DDBJ databases">
        <authorList>
            <person name="Kucharzyk K."/>
            <person name="Murdoch R.W."/>
            <person name="Higgins S."/>
            <person name="Loffler F."/>
        </authorList>
    </citation>
    <scope>NUCLEOTIDE SEQUENCE</scope>
</reference>
<dbReference type="PROSITE" id="PS50059">
    <property type="entry name" value="FKBP_PPIASE"/>
    <property type="match status" value="1"/>
</dbReference>